<feature type="non-terminal residue" evidence="9">
    <location>
        <position position="424"/>
    </location>
</feature>
<evidence type="ECO:0000256" key="2">
    <source>
        <dbReference type="ARBA" id="ARBA00022475"/>
    </source>
</evidence>
<dbReference type="GO" id="GO:0007635">
    <property type="term" value="P:chemosensory behavior"/>
    <property type="evidence" value="ECO:0007669"/>
    <property type="project" value="TreeGrafter"/>
</dbReference>
<dbReference type="GO" id="GO:0043025">
    <property type="term" value="C:neuronal cell body"/>
    <property type="evidence" value="ECO:0007669"/>
    <property type="project" value="TreeGrafter"/>
</dbReference>
<comment type="similarity">
    <text evidence="8">Belongs to the insect chemoreceptor superfamily. Gustatory receptor (GR) family.</text>
</comment>
<feature type="transmembrane region" description="Helical" evidence="8">
    <location>
        <begin position="131"/>
        <end position="154"/>
    </location>
</feature>
<feature type="transmembrane region" description="Helical" evidence="8">
    <location>
        <begin position="174"/>
        <end position="197"/>
    </location>
</feature>
<evidence type="ECO:0000256" key="6">
    <source>
        <dbReference type="ARBA" id="ARBA00023170"/>
    </source>
</evidence>
<dbReference type="GO" id="GO:0007165">
    <property type="term" value="P:signal transduction"/>
    <property type="evidence" value="ECO:0007669"/>
    <property type="project" value="UniProtKB-KW"/>
</dbReference>
<comment type="caution">
    <text evidence="8">Lacks conserved residue(s) required for the propagation of feature annotation.</text>
</comment>
<name>A0AAD8EKG3_DIPPU</name>
<dbReference type="GO" id="GO:0008049">
    <property type="term" value="P:male courtship behavior"/>
    <property type="evidence" value="ECO:0007669"/>
    <property type="project" value="TreeGrafter"/>
</dbReference>
<organism evidence="9 10">
    <name type="scientific">Diploptera punctata</name>
    <name type="common">Pacific beetle cockroach</name>
    <dbReference type="NCBI Taxonomy" id="6984"/>
    <lineage>
        <taxon>Eukaryota</taxon>
        <taxon>Metazoa</taxon>
        <taxon>Ecdysozoa</taxon>
        <taxon>Arthropoda</taxon>
        <taxon>Hexapoda</taxon>
        <taxon>Insecta</taxon>
        <taxon>Pterygota</taxon>
        <taxon>Neoptera</taxon>
        <taxon>Polyneoptera</taxon>
        <taxon>Dictyoptera</taxon>
        <taxon>Blattodea</taxon>
        <taxon>Blaberoidea</taxon>
        <taxon>Blaberidae</taxon>
        <taxon>Diplopterinae</taxon>
        <taxon>Diploptera</taxon>
    </lineage>
</organism>
<feature type="transmembrane region" description="Helical" evidence="8">
    <location>
        <begin position="49"/>
        <end position="71"/>
    </location>
</feature>
<keyword evidence="6 8" id="KW-0675">Receptor</keyword>
<dbReference type="PANTHER" id="PTHR21143">
    <property type="entry name" value="INVERTEBRATE GUSTATORY RECEPTOR"/>
    <property type="match status" value="1"/>
</dbReference>
<feature type="transmembrane region" description="Helical" evidence="8">
    <location>
        <begin position="91"/>
        <end position="110"/>
    </location>
</feature>
<evidence type="ECO:0000256" key="5">
    <source>
        <dbReference type="ARBA" id="ARBA00023136"/>
    </source>
</evidence>
<evidence type="ECO:0000256" key="4">
    <source>
        <dbReference type="ARBA" id="ARBA00022989"/>
    </source>
</evidence>
<proteinExistence type="inferred from homology"/>
<reference evidence="9" key="1">
    <citation type="journal article" date="2023" name="IScience">
        <title>Live-bearing cockroach genome reveals convergent evolutionary mechanisms linked to viviparity in insects and beyond.</title>
        <authorList>
            <person name="Fouks B."/>
            <person name="Harrison M.C."/>
            <person name="Mikhailova A.A."/>
            <person name="Marchal E."/>
            <person name="English S."/>
            <person name="Carruthers M."/>
            <person name="Jennings E.C."/>
            <person name="Chiamaka E.L."/>
            <person name="Frigard R.A."/>
            <person name="Pippel M."/>
            <person name="Attardo G.M."/>
            <person name="Benoit J.B."/>
            <person name="Bornberg-Bauer E."/>
            <person name="Tobe S.S."/>
        </authorList>
    </citation>
    <scope>NUCLEOTIDE SEQUENCE</scope>
    <source>
        <strain evidence="9">Stay&amp;Tobe</strain>
    </source>
</reference>
<comment type="caution">
    <text evidence="9">The sequence shown here is derived from an EMBL/GenBank/DDBJ whole genome shotgun (WGS) entry which is preliminary data.</text>
</comment>
<accession>A0AAD8EKG3</accession>
<sequence length="424" mass="49443">MACFKRHNFISSLSPLYYTSKFLGLAPYDLYATVNNTNNKRSIKTVFSVIYTFLIACLVLALSIHQYYYFWINVFPRQTSNFILADTLSKLLLYGTPLNYLILSVVYKRRLSSLLLAIHKVDQKIVTKHKVYTIIYIILIIEVIASISVIVGLYQFIDFTWGLKPYFNFFYEGFVHLLALIGDMQYVSVLLYVKFIYKSLNNEMNYFVDRSSNSRSDVIRNSNNTIFSIVDRHNDIRINLPSSSKNKTNATNVRKQMKYDDIRRFMAIYKDLQEISELIHSYFNWQIVFETSSLFIGIVSTSYDTVNVFKGFLKRNSQQLLYFFRVMSLAAWVVYYGSNLFLICLSGNLCRNEAHNTFKTVHKLLLNRFLKPQVSRDLESFAVCYTSNKLHITACGIFPIDMTLFQMVIAAAFVYLCYSFATMR</sequence>
<dbReference type="AlphaFoldDB" id="A0AAD8EKG3"/>
<protein>
    <recommendedName>
        <fullName evidence="8">Gustatory receptor</fullName>
    </recommendedName>
</protein>
<evidence type="ECO:0000256" key="3">
    <source>
        <dbReference type="ARBA" id="ARBA00022692"/>
    </source>
</evidence>
<reference evidence="9" key="2">
    <citation type="submission" date="2023-05" db="EMBL/GenBank/DDBJ databases">
        <authorList>
            <person name="Fouks B."/>
        </authorList>
    </citation>
    <scope>NUCLEOTIDE SEQUENCE</scope>
    <source>
        <strain evidence="9">Stay&amp;Tobe</strain>
        <tissue evidence="9">Testes</tissue>
    </source>
</reference>
<dbReference type="GO" id="GO:0050909">
    <property type="term" value="P:sensory perception of taste"/>
    <property type="evidence" value="ECO:0007669"/>
    <property type="project" value="InterPro"/>
</dbReference>
<feature type="transmembrane region" description="Helical" evidence="8">
    <location>
        <begin position="403"/>
        <end position="421"/>
    </location>
</feature>
<keyword evidence="10" id="KW-1185">Reference proteome</keyword>
<gene>
    <name evidence="9" type="ORF">L9F63_014903</name>
</gene>
<dbReference type="PANTHER" id="PTHR21143:SF104">
    <property type="entry name" value="GUSTATORY RECEPTOR 8A-RELATED"/>
    <property type="match status" value="1"/>
</dbReference>
<keyword evidence="2 8" id="KW-1003">Cell membrane</keyword>
<dbReference type="Pfam" id="PF08395">
    <property type="entry name" value="7tm_7"/>
    <property type="match status" value="1"/>
</dbReference>
<keyword evidence="3 8" id="KW-0812">Transmembrane</keyword>
<evidence type="ECO:0000256" key="7">
    <source>
        <dbReference type="ARBA" id="ARBA00023224"/>
    </source>
</evidence>
<comment type="subcellular location">
    <subcellularLocation>
        <location evidence="1 8">Cell membrane</location>
        <topology evidence="1 8">Multi-pass membrane protein</topology>
    </subcellularLocation>
</comment>
<dbReference type="GO" id="GO:0005886">
    <property type="term" value="C:plasma membrane"/>
    <property type="evidence" value="ECO:0007669"/>
    <property type="project" value="UniProtKB-SubCell"/>
</dbReference>
<dbReference type="GO" id="GO:0030424">
    <property type="term" value="C:axon"/>
    <property type="evidence" value="ECO:0007669"/>
    <property type="project" value="TreeGrafter"/>
</dbReference>
<feature type="transmembrane region" description="Helical" evidence="8">
    <location>
        <begin position="320"/>
        <end position="338"/>
    </location>
</feature>
<keyword evidence="7 8" id="KW-0807">Transducer</keyword>
<evidence type="ECO:0000256" key="8">
    <source>
        <dbReference type="RuleBase" id="RU363108"/>
    </source>
</evidence>
<keyword evidence="5 8" id="KW-0472">Membrane</keyword>
<dbReference type="GO" id="GO:0030425">
    <property type="term" value="C:dendrite"/>
    <property type="evidence" value="ECO:0007669"/>
    <property type="project" value="TreeGrafter"/>
</dbReference>
<dbReference type="InterPro" id="IPR013604">
    <property type="entry name" value="7TM_chemorcpt"/>
</dbReference>
<comment type="function">
    <text evidence="8">Gustatory receptor which mediates acceptance or avoidance behavior, depending on its substrates.</text>
</comment>
<keyword evidence="4 8" id="KW-1133">Transmembrane helix</keyword>
<evidence type="ECO:0000256" key="1">
    <source>
        <dbReference type="ARBA" id="ARBA00004651"/>
    </source>
</evidence>
<dbReference type="Proteomes" id="UP001233999">
    <property type="component" value="Unassembled WGS sequence"/>
</dbReference>
<evidence type="ECO:0000313" key="9">
    <source>
        <dbReference type="EMBL" id="KAJ9593563.1"/>
    </source>
</evidence>
<dbReference type="EMBL" id="JASPKZ010003429">
    <property type="protein sequence ID" value="KAJ9593563.1"/>
    <property type="molecule type" value="Genomic_DNA"/>
</dbReference>
<evidence type="ECO:0000313" key="10">
    <source>
        <dbReference type="Proteomes" id="UP001233999"/>
    </source>
</evidence>